<name>A0A200QF96_MACCD</name>
<dbReference type="OrthoDB" id="1931687at2759"/>
<comment type="caution">
    <text evidence="1">The sequence shown here is derived from an EMBL/GenBank/DDBJ whole genome shotgun (WGS) entry which is preliminary data.</text>
</comment>
<dbReference type="Pfam" id="PF14223">
    <property type="entry name" value="Retrotran_gag_2"/>
    <property type="match status" value="1"/>
</dbReference>
<evidence type="ECO:0000313" key="2">
    <source>
        <dbReference type="Proteomes" id="UP000195402"/>
    </source>
</evidence>
<dbReference type="OMA" id="ARSIWTE"/>
<protein>
    <submittedName>
        <fullName evidence="1">Uncharacterized protein</fullName>
    </submittedName>
</protein>
<reference evidence="1 2" key="1">
    <citation type="journal article" date="2017" name="Mol. Plant">
        <title>The Genome of Medicinal Plant Macleaya cordata Provides New Insights into Benzylisoquinoline Alkaloids Metabolism.</title>
        <authorList>
            <person name="Liu X."/>
            <person name="Liu Y."/>
            <person name="Huang P."/>
            <person name="Ma Y."/>
            <person name="Qing Z."/>
            <person name="Tang Q."/>
            <person name="Cao H."/>
            <person name="Cheng P."/>
            <person name="Zheng Y."/>
            <person name="Yuan Z."/>
            <person name="Zhou Y."/>
            <person name="Liu J."/>
            <person name="Tang Z."/>
            <person name="Zhuo Y."/>
            <person name="Zhang Y."/>
            <person name="Yu L."/>
            <person name="Huang J."/>
            <person name="Yang P."/>
            <person name="Peng Q."/>
            <person name="Zhang J."/>
            <person name="Jiang W."/>
            <person name="Zhang Z."/>
            <person name="Lin K."/>
            <person name="Ro D.K."/>
            <person name="Chen X."/>
            <person name="Xiong X."/>
            <person name="Shang Y."/>
            <person name="Huang S."/>
            <person name="Zeng J."/>
        </authorList>
    </citation>
    <scope>NUCLEOTIDE SEQUENCE [LARGE SCALE GENOMIC DNA]</scope>
    <source>
        <strain evidence="2">cv. BLH2017</strain>
        <tissue evidence="1">Root</tissue>
    </source>
</reference>
<proteinExistence type="predicted"/>
<dbReference type="Proteomes" id="UP000195402">
    <property type="component" value="Unassembled WGS sequence"/>
</dbReference>
<accession>A0A200QF96</accession>
<gene>
    <name evidence="1" type="ORF">BVC80_831g2</name>
</gene>
<dbReference type="EMBL" id="MVGT01002200">
    <property type="protein sequence ID" value="OVA09146.1"/>
    <property type="molecule type" value="Genomic_DNA"/>
</dbReference>
<dbReference type="InParanoid" id="A0A200QF96"/>
<sequence length="88" mass="9886">MVVEDSWSPPTRTTTIDGVAVTKPKARSIWTEDEIDKATYNNKGLNAIFNAITVHEFRSISNCLVAKEAWTKLEVTHEGNRTVKIVKL</sequence>
<evidence type="ECO:0000313" key="1">
    <source>
        <dbReference type="EMBL" id="OVA09146.1"/>
    </source>
</evidence>
<dbReference type="AlphaFoldDB" id="A0A200QF96"/>
<keyword evidence="2" id="KW-1185">Reference proteome</keyword>
<organism evidence="1 2">
    <name type="scientific">Macleaya cordata</name>
    <name type="common">Five-seeded plume-poppy</name>
    <name type="synonym">Bocconia cordata</name>
    <dbReference type="NCBI Taxonomy" id="56857"/>
    <lineage>
        <taxon>Eukaryota</taxon>
        <taxon>Viridiplantae</taxon>
        <taxon>Streptophyta</taxon>
        <taxon>Embryophyta</taxon>
        <taxon>Tracheophyta</taxon>
        <taxon>Spermatophyta</taxon>
        <taxon>Magnoliopsida</taxon>
        <taxon>Ranunculales</taxon>
        <taxon>Papaveraceae</taxon>
        <taxon>Papaveroideae</taxon>
        <taxon>Macleaya</taxon>
    </lineage>
</organism>